<protein>
    <recommendedName>
        <fullName evidence="6">Protein HflK</fullName>
    </recommendedName>
</protein>
<evidence type="ECO:0000256" key="4">
    <source>
        <dbReference type="ARBA" id="ARBA00022989"/>
    </source>
</evidence>
<keyword evidence="8" id="KW-0378">Hydrolase</keyword>
<dbReference type="RefSeq" id="WP_207567601.1">
    <property type="nucleotide sequence ID" value="NZ_CP071446.1"/>
</dbReference>
<gene>
    <name evidence="8" type="primary">hflK</name>
    <name evidence="8" type="ORF">JYK00_02425</name>
</gene>
<dbReference type="NCBIfam" id="TIGR01933">
    <property type="entry name" value="hflK"/>
    <property type="match status" value="1"/>
</dbReference>
<reference evidence="8 9" key="1">
    <citation type="submission" date="2021-03" db="EMBL/GenBank/DDBJ databases">
        <title>Thermosipho ferrireducens sp.nov., an anaerobic thermophilic iron-reducing bacterium isolated from a deep-sea hydrothermal sulfide deposits.</title>
        <authorList>
            <person name="Zeng X."/>
            <person name="Chen Y."/>
            <person name="Shao Z."/>
        </authorList>
    </citation>
    <scope>NUCLEOTIDE SEQUENCE [LARGE SCALE GENOMIC DNA]</scope>
    <source>
        <strain evidence="8 9">JL129W03</strain>
    </source>
</reference>
<dbReference type="GO" id="GO:0006508">
    <property type="term" value="P:proteolysis"/>
    <property type="evidence" value="ECO:0007669"/>
    <property type="project" value="UniProtKB-KW"/>
</dbReference>
<evidence type="ECO:0000256" key="6">
    <source>
        <dbReference type="RuleBase" id="RU364113"/>
    </source>
</evidence>
<dbReference type="Pfam" id="PF01145">
    <property type="entry name" value="Band_7"/>
    <property type="match status" value="1"/>
</dbReference>
<proteinExistence type="inferred from homology"/>
<evidence type="ECO:0000259" key="7">
    <source>
        <dbReference type="SMART" id="SM00244"/>
    </source>
</evidence>
<keyword evidence="8" id="KW-0645">Protease</keyword>
<evidence type="ECO:0000256" key="2">
    <source>
        <dbReference type="ARBA" id="ARBA00006971"/>
    </source>
</evidence>
<name>A0ABX7S8F6_9BACT</name>
<dbReference type="GO" id="GO:0008233">
    <property type="term" value="F:peptidase activity"/>
    <property type="evidence" value="ECO:0007669"/>
    <property type="project" value="UniProtKB-KW"/>
</dbReference>
<organism evidence="8 9">
    <name type="scientific">Thermosipho ferrireducens</name>
    <dbReference type="NCBI Taxonomy" id="2571116"/>
    <lineage>
        <taxon>Bacteria</taxon>
        <taxon>Thermotogati</taxon>
        <taxon>Thermotogota</taxon>
        <taxon>Thermotogae</taxon>
        <taxon>Thermotogales</taxon>
        <taxon>Fervidobacteriaceae</taxon>
        <taxon>Thermosipho</taxon>
    </lineage>
</organism>
<dbReference type="EMBL" id="CP071446">
    <property type="protein sequence ID" value="QTA38884.1"/>
    <property type="molecule type" value="Genomic_DNA"/>
</dbReference>
<dbReference type="PANTHER" id="PTHR43327">
    <property type="entry name" value="STOMATIN-LIKE PROTEIN 2, MITOCHONDRIAL"/>
    <property type="match status" value="1"/>
</dbReference>
<dbReference type="SMART" id="SM00244">
    <property type="entry name" value="PHB"/>
    <property type="match status" value="1"/>
</dbReference>
<dbReference type="InterPro" id="IPR001107">
    <property type="entry name" value="Band_7"/>
</dbReference>
<dbReference type="PANTHER" id="PTHR43327:SF2">
    <property type="entry name" value="MODULATOR OF FTSH PROTEASE HFLK"/>
    <property type="match status" value="1"/>
</dbReference>
<feature type="domain" description="Band 7" evidence="7">
    <location>
        <begin position="20"/>
        <end position="199"/>
    </location>
</feature>
<accession>A0ABX7S8F6</accession>
<dbReference type="Proteomes" id="UP000671862">
    <property type="component" value="Chromosome"/>
</dbReference>
<evidence type="ECO:0000256" key="3">
    <source>
        <dbReference type="ARBA" id="ARBA00022692"/>
    </source>
</evidence>
<keyword evidence="5" id="KW-0472">Membrane</keyword>
<dbReference type="InterPro" id="IPR036013">
    <property type="entry name" value="Band_7/SPFH_dom_sf"/>
</dbReference>
<keyword evidence="4" id="KW-1133">Transmembrane helix</keyword>
<keyword evidence="9" id="KW-1185">Reference proteome</keyword>
<comment type="subcellular location">
    <subcellularLocation>
        <location evidence="1 6">Membrane</location>
    </subcellularLocation>
</comment>
<comment type="subunit">
    <text evidence="6">HflC and HflK may interact to form a multimeric complex.</text>
</comment>
<dbReference type="CDD" id="cd03404">
    <property type="entry name" value="SPFH_HflK"/>
    <property type="match status" value="1"/>
</dbReference>
<comment type="similarity">
    <text evidence="2 6">Belongs to the band 7/mec-2 family. HflK subfamily.</text>
</comment>
<evidence type="ECO:0000256" key="5">
    <source>
        <dbReference type="ARBA" id="ARBA00023136"/>
    </source>
</evidence>
<dbReference type="Gene3D" id="3.30.479.30">
    <property type="entry name" value="Band 7 domain"/>
    <property type="match status" value="1"/>
</dbReference>
<dbReference type="InterPro" id="IPR050710">
    <property type="entry name" value="Band7/mec-2_domain"/>
</dbReference>
<sequence length="308" mass="34488">MRKFIVLIVIAIIVVIFLSTGVYQVGPSEVALIKTFGKYSYTTGPGIHFHLPYPIQSRVIVDIQSVRKEEIGFRTVTTYGKVTYRSVPSEALMLTGDGNIISVEAAVQYKVKDPVKFAFNIISGKDIVRFTAESVLRERVAVRKIDDVLTIERDKIAQETAQVLQEILDSYDAGISITNVYLQEVAPPDDVVAAFDDVNNAKQDKERFVNEALKYANDIVPKAEGQAEQILREAEAYAKQKVLEAEGETRRFLSVLKEYRLAPEITKTRLKIEKIQEVLSDIKKVFILDKSGTLKLIDLNQFIGGGSQ</sequence>
<comment type="function">
    <text evidence="6">HflC and HflK could encode or regulate a protease.</text>
</comment>
<dbReference type="SUPFAM" id="SSF117892">
    <property type="entry name" value="Band 7/SPFH domain"/>
    <property type="match status" value="1"/>
</dbReference>
<evidence type="ECO:0000313" key="9">
    <source>
        <dbReference type="Proteomes" id="UP000671862"/>
    </source>
</evidence>
<dbReference type="InterPro" id="IPR010201">
    <property type="entry name" value="HflK"/>
</dbReference>
<keyword evidence="3" id="KW-0812">Transmembrane</keyword>
<evidence type="ECO:0000256" key="1">
    <source>
        <dbReference type="ARBA" id="ARBA00004370"/>
    </source>
</evidence>
<evidence type="ECO:0000313" key="8">
    <source>
        <dbReference type="EMBL" id="QTA38884.1"/>
    </source>
</evidence>